<dbReference type="eggNOG" id="KOG1611">
    <property type="taxonomic scope" value="Eukaryota"/>
</dbReference>
<evidence type="ECO:0000256" key="2">
    <source>
        <dbReference type="RuleBase" id="RU000363"/>
    </source>
</evidence>
<evidence type="ECO:0000256" key="1">
    <source>
        <dbReference type="ARBA" id="ARBA00006484"/>
    </source>
</evidence>
<dbReference type="Proteomes" id="UP000007129">
    <property type="component" value="Unassembled WGS sequence"/>
</dbReference>
<dbReference type="InterPro" id="IPR036291">
    <property type="entry name" value="NAD(P)-bd_dom_sf"/>
</dbReference>
<proteinExistence type="inferred from homology"/>
<dbReference type="STRING" id="1126212.K2RIQ2"/>
<organism evidence="3 4">
    <name type="scientific">Macrophomina phaseolina (strain MS6)</name>
    <name type="common">Charcoal rot fungus</name>
    <dbReference type="NCBI Taxonomy" id="1126212"/>
    <lineage>
        <taxon>Eukaryota</taxon>
        <taxon>Fungi</taxon>
        <taxon>Dikarya</taxon>
        <taxon>Ascomycota</taxon>
        <taxon>Pezizomycotina</taxon>
        <taxon>Dothideomycetes</taxon>
        <taxon>Dothideomycetes incertae sedis</taxon>
        <taxon>Botryosphaeriales</taxon>
        <taxon>Botryosphaeriaceae</taxon>
        <taxon>Macrophomina</taxon>
    </lineage>
</organism>
<dbReference type="InterPro" id="IPR051468">
    <property type="entry name" value="Fungal_SecMetab_SDRs"/>
</dbReference>
<reference evidence="3 4" key="1">
    <citation type="journal article" date="2012" name="BMC Genomics">
        <title>Tools to kill: Genome of one of the most destructive plant pathogenic fungi Macrophomina phaseolina.</title>
        <authorList>
            <person name="Islam M.S."/>
            <person name="Haque M.S."/>
            <person name="Islam M.M."/>
            <person name="Emdad E.M."/>
            <person name="Halim A."/>
            <person name="Hossen Q.M.M."/>
            <person name="Hossain M.Z."/>
            <person name="Ahmed B."/>
            <person name="Rahim S."/>
            <person name="Rahman M.S."/>
            <person name="Alam M.M."/>
            <person name="Hou S."/>
            <person name="Wan X."/>
            <person name="Saito J.A."/>
            <person name="Alam M."/>
        </authorList>
    </citation>
    <scope>NUCLEOTIDE SEQUENCE [LARGE SCALE GENOMIC DNA]</scope>
    <source>
        <strain evidence="3 4">MS6</strain>
    </source>
</reference>
<comment type="similarity">
    <text evidence="1 2">Belongs to the short-chain dehydrogenases/reductases (SDR) family.</text>
</comment>
<protein>
    <submittedName>
        <fullName evidence="3">Short-chain dehydrogenase/reductase SDR</fullName>
    </submittedName>
</protein>
<name>K2RIQ2_MACPH</name>
<dbReference type="PANTHER" id="PTHR43544:SF32">
    <property type="entry name" value="CHAIN DEHYDROGENASE, PUTATIVE (AFU_ORTHOLOGUE AFUA_5G01530)-RELATED"/>
    <property type="match status" value="1"/>
</dbReference>
<evidence type="ECO:0000313" key="4">
    <source>
        <dbReference type="Proteomes" id="UP000007129"/>
    </source>
</evidence>
<dbReference type="AlphaFoldDB" id="K2RIQ2"/>
<dbReference type="GO" id="GO:0016491">
    <property type="term" value="F:oxidoreductase activity"/>
    <property type="evidence" value="ECO:0007669"/>
    <property type="project" value="TreeGrafter"/>
</dbReference>
<dbReference type="PRINTS" id="PR00081">
    <property type="entry name" value="GDHRDH"/>
</dbReference>
<dbReference type="PRINTS" id="PR00080">
    <property type="entry name" value="SDRFAMILY"/>
</dbReference>
<comment type="caution">
    <text evidence="3">The sequence shown here is derived from an EMBL/GenBank/DDBJ whole genome shotgun (WGS) entry which is preliminary data.</text>
</comment>
<dbReference type="Gene3D" id="3.40.50.720">
    <property type="entry name" value="NAD(P)-binding Rossmann-like Domain"/>
    <property type="match status" value="1"/>
</dbReference>
<dbReference type="InParanoid" id="K2RIQ2"/>
<dbReference type="GO" id="GO:0005737">
    <property type="term" value="C:cytoplasm"/>
    <property type="evidence" value="ECO:0007669"/>
    <property type="project" value="TreeGrafter"/>
</dbReference>
<sequence length="247" mass="26199">MADASKRLVLITGANSGVGFGLAEALMAKGSCHVLAGARSPEKGNAAVEELQSRNLPGSVELLLIDVADDISIESAAAEVERRHGKLDMLVNNAAIATVEAPLRQKLQECFNTNATGPAVVTNAFGPLLRKSSASPRIVNISSGAGSIGRRLDPSSPIYKIQEVQYRASKAALNMITACQHVEYASDGIKVFAYDPGFTQSNLSSHNKVENGARTAAESVKPLIDVLEGKRDEEAGKFLHNTGIYPW</sequence>
<dbReference type="GO" id="GO:0019748">
    <property type="term" value="P:secondary metabolic process"/>
    <property type="evidence" value="ECO:0007669"/>
    <property type="project" value="TreeGrafter"/>
</dbReference>
<gene>
    <name evidence="3" type="ORF">MPH_00175</name>
</gene>
<dbReference type="InterPro" id="IPR002347">
    <property type="entry name" value="SDR_fam"/>
</dbReference>
<dbReference type="HOGENOM" id="CLU_010194_9_0_1"/>
<dbReference type="SUPFAM" id="SSF51735">
    <property type="entry name" value="NAD(P)-binding Rossmann-fold domains"/>
    <property type="match status" value="1"/>
</dbReference>
<dbReference type="Pfam" id="PF00106">
    <property type="entry name" value="adh_short"/>
    <property type="match status" value="1"/>
</dbReference>
<dbReference type="EMBL" id="AHHD01000008">
    <property type="protein sequence ID" value="EKG22441.1"/>
    <property type="molecule type" value="Genomic_DNA"/>
</dbReference>
<dbReference type="OrthoDB" id="1933717at2759"/>
<dbReference type="PANTHER" id="PTHR43544">
    <property type="entry name" value="SHORT-CHAIN DEHYDROGENASE/REDUCTASE"/>
    <property type="match status" value="1"/>
</dbReference>
<dbReference type="VEuPathDB" id="FungiDB:MPH_00175"/>
<evidence type="ECO:0000313" key="3">
    <source>
        <dbReference type="EMBL" id="EKG22441.1"/>
    </source>
</evidence>
<accession>K2RIQ2</accession>